<dbReference type="GO" id="GO:0050660">
    <property type="term" value="F:flavin adenine dinucleotide binding"/>
    <property type="evidence" value="ECO:0007669"/>
    <property type="project" value="InterPro"/>
</dbReference>
<evidence type="ECO:0000256" key="4">
    <source>
        <dbReference type="ARBA" id="ARBA00022553"/>
    </source>
</evidence>
<protein>
    <recommendedName>
        <fullName evidence="29">Complex I assembly factor ACAD9, mitochondrial</fullName>
    </recommendedName>
    <alternativeName>
        <fullName evidence="30">Acyl-CoA dehydrogenase family member 9</fullName>
    </alternativeName>
</protein>
<dbReference type="Pfam" id="PF21343">
    <property type="entry name" value="ACAD9-ACADV_C"/>
    <property type="match status" value="1"/>
</dbReference>
<evidence type="ECO:0000256" key="12">
    <source>
        <dbReference type="ARBA" id="ARBA00023136"/>
    </source>
</evidence>
<dbReference type="Gene3D" id="2.40.110.10">
    <property type="entry name" value="Butyryl-CoA Dehydrogenase, subunit A, domain 2"/>
    <property type="match status" value="1"/>
</dbReference>
<evidence type="ECO:0000256" key="3">
    <source>
        <dbReference type="ARBA" id="ARBA00009347"/>
    </source>
</evidence>
<comment type="subcellular location">
    <subcellularLocation>
        <location evidence="2">Mitochondrion inner membrane</location>
        <topology evidence="2">Peripheral membrane protein</topology>
        <orientation evidence="2">Matrix side</orientation>
    </subcellularLocation>
</comment>
<evidence type="ECO:0000256" key="25">
    <source>
        <dbReference type="ARBA" id="ARBA00052438"/>
    </source>
</evidence>
<dbReference type="InterPro" id="IPR013786">
    <property type="entry name" value="AcylCoA_DH/ox_N"/>
</dbReference>
<dbReference type="Pfam" id="PF02771">
    <property type="entry name" value="Acyl-CoA_dh_N"/>
    <property type="match status" value="1"/>
</dbReference>
<evidence type="ECO:0000256" key="15">
    <source>
        <dbReference type="ARBA" id="ARBA00048725"/>
    </source>
</evidence>
<dbReference type="FunFam" id="1.10.540.10:FF:000001">
    <property type="entry name" value="Very long-chain-specific acyl-CoA dehydrogenase, mitochondrial"/>
    <property type="match status" value="1"/>
</dbReference>
<evidence type="ECO:0000256" key="26">
    <source>
        <dbReference type="ARBA" id="ARBA00052466"/>
    </source>
</evidence>
<evidence type="ECO:0000259" key="34">
    <source>
        <dbReference type="Pfam" id="PF02771"/>
    </source>
</evidence>
<evidence type="ECO:0000313" key="37">
    <source>
        <dbReference type="Proteomes" id="UP000645828"/>
    </source>
</evidence>
<evidence type="ECO:0000256" key="28">
    <source>
        <dbReference type="ARBA" id="ARBA00064101"/>
    </source>
</evidence>
<comment type="catalytic activity">
    <reaction evidence="13">
        <text>decanoyl-CoA + oxidized [electron-transfer flavoprotein] + H(+) = (2E)-decenoyl-CoA + reduced [electron-transfer flavoprotein]</text>
        <dbReference type="Rhea" id="RHEA:48176"/>
        <dbReference type="Rhea" id="RHEA-COMP:10685"/>
        <dbReference type="Rhea" id="RHEA-COMP:10686"/>
        <dbReference type="ChEBI" id="CHEBI:15378"/>
        <dbReference type="ChEBI" id="CHEBI:57692"/>
        <dbReference type="ChEBI" id="CHEBI:58307"/>
        <dbReference type="ChEBI" id="CHEBI:61406"/>
        <dbReference type="ChEBI" id="CHEBI:61430"/>
    </reaction>
    <physiologicalReaction direction="left-to-right" evidence="13">
        <dbReference type="Rhea" id="RHEA:48177"/>
    </physiologicalReaction>
</comment>
<dbReference type="Gene3D" id="1.10.540.10">
    <property type="entry name" value="Acyl-CoA dehydrogenase/oxidase, N-terminal domain"/>
    <property type="match status" value="1"/>
</dbReference>
<evidence type="ECO:0000256" key="16">
    <source>
        <dbReference type="ARBA" id="ARBA00049038"/>
    </source>
</evidence>
<evidence type="ECO:0000256" key="30">
    <source>
        <dbReference type="ARBA" id="ARBA00076025"/>
    </source>
</evidence>
<dbReference type="InterPro" id="IPR006091">
    <property type="entry name" value="Acyl-CoA_Oxase/DH_mid-dom"/>
</dbReference>
<comment type="similarity">
    <text evidence="3 31">Belongs to the acyl-CoA dehydrogenase family.</text>
</comment>
<dbReference type="AlphaFoldDB" id="A0A811Z844"/>
<evidence type="ECO:0000256" key="7">
    <source>
        <dbReference type="ARBA" id="ARBA00022827"/>
    </source>
</evidence>
<comment type="catalytic activity">
    <reaction evidence="20">
        <text>pentadecanoyl-CoA + oxidized [electron-transfer flavoprotein] + H(+) = (2E)-pentadecenoyl-CoA + reduced [electron-transfer flavoprotein]</text>
        <dbReference type="Rhea" id="RHEA:48204"/>
        <dbReference type="Rhea" id="RHEA-COMP:10685"/>
        <dbReference type="Rhea" id="RHEA-COMP:10686"/>
        <dbReference type="ChEBI" id="CHEBI:15378"/>
        <dbReference type="ChEBI" id="CHEBI:57692"/>
        <dbReference type="ChEBI" id="CHEBI:58307"/>
        <dbReference type="ChEBI" id="CHEBI:74309"/>
        <dbReference type="ChEBI" id="CHEBI:77545"/>
    </reaction>
    <physiologicalReaction direction="left-to-right" evidence="20">
        <dbReference type="Rhea" id="RHEA:48205"/>
    </physiologicalReaction>
</comment>
<evidence type="ECO:0000256" key="22">
    <source>
        <dbReference type="ARBA" id="ARBA00051582"/>
    </source>
</evidence>
<dbReference type="InterPro" id="IPR037069">
    <property type="entry name" value="AcylCoA_DH/ox_N_sf"/>
</dbReference>
<evidence type="ECO:0000256" key="2">
    <source>
        <dbReference type="ARBA" id="ARBA00004443"/>
    </source>
</evidence>
<dbReference type="InterPro" id="IPR046373">
    <property type="entry name" value="Acyl-CoA_Oxase/DH_mid-dom_sf"/>
</dbReference>
<evidence type="ECO:0000256" key="11">
    <source>
        <dbReference type="ARBA" id="ARBA00023128"/>
    </source>
</evidence>
<evidence type="ECO:0000256" key="27">
    <source>
        <dbReference type="ARBA" id="ARBA00055983"/>
    </source>
</evidence>
<comment type="catalytic activity">
    <reaction evidence="26">
        <text>nonanoyl-CoA + oxidized [electron-transfer flavoprotein] + H(+) = (2E)-nonenoyl-CoA + reduced [electron-transfer flavoprotein]</text>
        <dbReference type="Rhea" id="RHEA:48208"/>
        <dbReference type="Rhea" id="RHEA-COMP:10685"/>
        <dbReference type="Rhea" id="RHEA-COMP:10686"/>
        <dbReference type="ChEBI" id="CHEBI:15378"/>
        <dbReference type="ChEBI" id="CHEBI:57692"/>
        <dbReference type="ChEBI" id="CHEBI:58307"/>
        <dbReference type="ChEBI" id="CHEBI:76291"/>
        <dbReference type="ChEBI" id="CHEBI:76292"/>
    </reaction>
    <physiologicalReaction direction="left-to-right" evidence="26">
        <dbReference type="Rhea" id="RHEA:48209"/>
    </physiologicalReaction>
</comment>
<comment type="catalytic activity">
    <reaction evidence="16">
        <text>tetradecanoyl-CoA + oxidized [electron-transfer flavoprotein] + H(+) = (2E)-tetradecenoyl-CoA + reduced [electron-transfer flavoprotein]</text>
        <dbReference type="Rhea" id="RHEA:47316"/>
        <dbReference type="Rhea" id="RHEA-COMP:10685"/>
        <dbReference type="Rhea" id="RHEA-COMP:10686"/>
        <dbReference type="ChEBI" id="CHEBI:15378"/>
        <dbReference type="ChEBI" id="CHEBI:57385"/>
        <dbReference type="ChEBI" id="CHEBI:57692"/>
        <dbReference type="ChEBI" id="CHEBI:58307"/>
        <dbReference type="ChEBI" id="CHEBI:61405"/>
    </reaction>
    <physiologicalReaction direction="left-to-right" evidence="16">
        <dbReference type="Rhea" id="RHEA:47317"/>
    </physiologicalReaction>
</comment>
<feature type="domain" description="ACAD9/ACADV-like C-terminal" evidence="35">
    <location>
        <begin position="492"/>
        <end position="611"/>
    </location>
</feature>
<dbReference type="CDD" id="cd01161">
    <property type="entry name" value="VLCAD"/>
    <property type="match status" value="1"/>
</dbReference>
<reference evidence="36" key="1">
    <citation type="submission" date="2020-12" db="EMBL/GenBank/DDBJ databases">
        <authorList>
            <consortium name="Molecular Ecology Group"/>
        </authorList>
    </citation>
    <scope>NUCLEOTIDE SEQUENCE</scope>
    <source>
        <strain evidence="36">TBG_1078</strain>
    </source>
</reference>
<keyword evidence="37" id="KW-1185">Reference proteome</keyword>
<comment type="catalytic activity">
    <reaction evidence="15">
        <text>oxidized [electron-transfer flavoprotein] + (9Z)-octadecenoyl-CoA + H(+) = (2E,9Z)-octadecadienoyl-CoA + reduced [electron-transfer flavoprotein]</text>
        <dbReference type="Rhea" id="RHEA:47300"/>
        <dbReference type="Rhea" id="RHEA-COMP:10685"/>
        <dbReference type="Rhea" id="RHEA-COMP:10686"/>
        <dbReference type="ChEBI" id="CHEBI:15378"/>
        <dbReference type="ChEBI" id="CHEBI:57387"/>
        <dbReference type="ChEBI" id="CHEBI:57692"/>
        <dbReference type="ChEBI" id="CHEBI:58307"/>
        <dbReference type="ChEBI" id="CHEBI:77553"/>
    </reaction>
    <physiologicalReaction direction="left-to-right" evidence="15">
        <dbReference type="Rhea" id="RHEA:47301"/>
    </physiologicalReaction>
</comment>
<comment type="catalytic activity">
    <reaction evidence="14">
        <text>oxidized [electron-transfer flavoprotein] + hexadecanoyl-CoA + H(+) = (2E)-hexadecenoyl-CoA + reduced [electron-transfer flavoprotein]</text>
        <dbReference type="Rhea" id="RHEA:43448"/>
        <dbReference type="Rhea" id="RHEA-COMP:10685"/>
        <dbReference type="Rhea" id="RHEA-COMP:10686"/>
        <dbReference type="ChEBI" id="CHEBI:15378"/>
        <dbReference type="ChEBI" id="CHEBI:57379"/>
        <dbReference type="ChEBI" id="CHEBI:57692"/>
        <dbReference type="ChEBI" id="CHEBI:58307"/>
        <dbReference type="ChEBI" id="CHEBI:61526"/>
    </reaction>
    <physiologicalReaction direction="left-to-right" evidence="14">
        <dbReference type="Rhea" id="RHEA:43449"/>
    </physiologicalReaction>
</comment>
<evidence type="ECO:0000256" key="31">
    <source>
        <dbReference type="RuleBase" id="RU362125"/>
    </source>
</evidence>
<organism evidence="36 37">
    <name type="scientific">Nyctereutes procyonoides</name>
    <name type="common">Raccoon dog</name>
    <name type="synonym">Canis procyonoides</name>
    <dbReference type="NCBI Taxonomy" id="34880"/>
    <lineage>
        <taxon>Eukaryota</taxon>
        <taxon>Metazoa</taxon>
        <taxon>Chordata</taxon>
        <taxon>Craniata</taxon>
        <taxon>Vertebrata</taxon>
        <taxon>Euteleostomi</taxon>
        <taxon>Mammalia</taxon>
        <taxon>Eutheria</taxon>
        <taxon>Laurasiatheria</taxon>
        <taxon>Carnivora</taxon>
        <taxon>Caniformia</taxon>
        <taxon>Canidae</taxon>
        <taxon>Nyctereutes</taxon>
    </lineage>
</organism>
<feature type="domain" description="Acyl-CoA dehydrogenase/oxidase C-terminal" evidence="32">
    <location>
        <begin position="290"/>
        <end position="437"/>
    </location>
</feature>
<keyword evidence="12" id="KW-0472">Membrane</keyword>
<evidence type="ECO:0000256" key="13">
    <source>
        <dbReference type="ARBA" id="ARBA00047546"/>
    </source>
</evidence>
<dbReference type="Gene3D" id="1.20.140.10">
    <property type="entry name" value="Butyryl-CoA Dehydrogenase, subunit A, domain 3"/>
    <property type="match status" value="2"/>
</dbReference>
<proteinExistence type="inferred from homology"/>
<comment type="catalytic activity">
    <reaction evidence="19">
        <text>(9E)-octadecenoyl-CoA + oxidized [electron-transfer flavoprotein] + H(+) = (2E,9E)-octadecadienoyl-CoA + reduced [electron-transfer flavoprotein]</text>
        <dbReference type="Rhea" id="RHEA:48192"/>
        <dbReference type="Rhea" id="RHEA-COMP:10685"/>
        <dbReference type="Rhea" id="RHEA-COMP:10686"/>
        <dbReference type="ChEBI" id="CHEBI:15378"/>
        <dbReference type="ChEBI" id="CHEBI:57692"/>
        <dbReference type="ChEBI" id="CHEBI:58307"/>
        <dbReference type="ChEBI" id="CHEBI:77537"/>
        <dbReference type="ChEBI" id="CHEBI:77552"/>
    </reaction>
    <physiologicalReaction direction="left-to-right" evidence="19">
        <dbReference type="Rhea" id="RHEA:48193"/>
    </physiologicalReaction>
</comment>
<comment type="catalytic activity">
    <reaction evidence="17">
        <text>eicosanoyl-CoA + oxidized [electron-transfer flavoprotein] + H(+) = (2E)-eicosenoyl-CoA + reduced [electron-transfer flavoprotein]</text>
        <dbReference type="Rhea" id="RHEA:47236"/>
        <dbReference type="Rhea" id="RHEA-COMP:10685"/>
        <dbReference type="Rhea" id="RHEA-COMP:10686"/>
        <dbReference type="ChEBI" id="CHEBI:15378"/>
        <dbReference type="ChEBI" id="CHEBI:57380"/>
        <dbReference type="ChEBI" id="CHEBI:57692"/>
        <dbReference type="ChEBI" id="CHEBI:58307"/>
        <dbReference type="ChEBI" id="CHEBI:74691"/>
    </reaction>
    <physiologicalReaction direction="left-to-right" evidence="17">
        <dbReference type="Rhea" id="RHEA:47237"/>
    </physiologicalReaction>
</comment>
<dbReference type="InterPro" id="IPR049448">
    <property type="entry name" value="ACAD9/ACADV-like_C"/>
</dbReference>
<evidence type="ECO:0000256" key="18">
    <source>
        <dbReference type="ARBA" id="ARBA00049224"/>
    </source>
</evidence>
<comment type="catalytic activity">
    <reaction evidence="23">
        <text>(4Z,7Z,10Z,13Z,16Z,19Z)-docosahexaenoyl-CoA + oxidized [electron-transfer flavoprotein] + H(+) = (2E,4Z,7Z,10Z,13Z,16Z,19Z)-docosaheptaenoyl-CoA + reduced [electron-transfer flavoprotein]</text>
        <dbReference type="Rhea" id="RHEA:48184"/>
        <dbReference type="Rhea" id="RHEA-COMP:10685"/>
        <dbReference type="Rhea" id="RHEA-COMP:10686"/>
        <dbReference type="ChEBI" id="CHEBI:15378"/>
        <dbReference type="ChEBI" id="CHEBI:57692"/>
        <dbReference type="ChEBI" id="CHEBI:58307"/>
        <dbReference type="ChEBI" id="CHEBI:74298"/>
        <dbReference type="ChEBI" id="CHEBI:77559"/>
    </reaction>
    <physiologicalReaction direction="left-to-right" evidence="23">
        <dbReference type="Rhea" id="RHEA:48185"/>
    </physiologicalReaction>
</comment>
<comment type="caution">
    <text evidence="36">The sequence shown here is derived from an EMBL/GenBank/DDBJ whole genome shotgun (WGS) entry which is preliminary data.</text>
</comment>
<dbReference type="PANTHER" id="PTHR43884:SF9">
    <property type="entry name" value="COMPLEX I ASSEMBLY FACTOR ACAD9, MITOCHONDRIAL"/>
    <property type="match status" value="1"/>
</dbReference>
<comment type="catalytic activity">
    <reaction evidence="18">
        <text>octadecanoyl-CoA + oxidized [electron-transfer flavoprotein] + H(+) = (2E)-octadecenoyl-CoA + reduced [electron-transfer flavoprotein]</text>
        <dbReference type="Rhea" id="RHEA:47240"/>
        <dbReference type="Rhea" id="RHEA-COMP:10685"/>
        <dbReference type="Rhea" id="RHEA-COMP:10686"/>
        <dbReference type="ChEBI" id="CHEBI:15378"/>
        <dbReference type="ChEBI" id="CHEBI:57394"/>
        <dbReference type="ChEBI" id="CHEBI:57692"/>
        <dbReference type="ChEBI" id="CHEBI:58307"/>
        <dbReference type="ChEBI" id="CHEBI:71412"/>
    </reaction>
    <physiologicalReaction direction="left-to-right" evidence="18">
        <dbReference type="Rhea" id="RHEA:47241"/>
    </physiologicalReaction>
</comment>
<dbReference type="FunFam" id="2.40.110.10:FF:000006">
    <property type="entry name" value="very long-chain specific acyl-CoA dehydrogenase, mitochondrial"/>
    <property type="match status" value="1"/>
</dbReference>
<dbReference type="InterPro" id="IPR009075">
    <property type="entry name" value="AcylCo_DH/oxidase_C"/>
</dbReference>
<dbReference type="Pfam" id="PF00441">
    <property type="entry name" value="Acyl-CoA_dh_1"/>
    <property type="match status" value="1"/>
</dbReference>
<feature type="domain" description="Acyl-CoA dehydrogenase/oxidase N-terminal" evidence="34">
    <location>
        <begin position="69"/>
        <end position="173"/>
    </location>
</feature>
<dbReference type="PANTHER" id="PTHR43884">
    <property type="entry name" value="ACYL-COA DEHYDROGENASE"/>
    <property type="match status" value="1"/>
</dbReference>
<dbReference type="PROSITE" id="PS00072">
    <property type="entry name" value="ACYL_COA_DH_1"/>
    <property type="match status" value="1"/>
</dbReference>
<comment type="subunit">
    <text evidence="28">Homodimer. Interacts with NDUFAF1 and ECSIT. Part of the mitochondrial complex I assembly/MCIA complex that comprises at least the core subunits TMEM126B, NDUFAF1, ECSIT and ACAD9 and complement subunits such as COA1 and TMEM186. Interacts with TMEM70 and TMEM242.</text>
</comment>
<evidence type="ECO:0000256" key="8">
    <source>
        <dbReference type="ARBA" id="ARBA00022946"/>
    </source>
</evidence>
<evidence type="ECO:0000259" key="33">
    <source>
        <dbReference type="Pfam" id="PF02770"/>
    </source>
</evidence>
<dbReference type="EMBL" id="CAJHUB010000760">
    <property type="protein sequence ID" value="CAD7684832.1"/>
    <property type="molecule type" value="Genomic_DNA"/>
</dbReference>
<comment type="catalytic activity">
    <reaction evidence="25">
        <text>undecanoyl-CoA + oxidized [electron-transfer flavoprotein] + H(+) = trans-2-undecenoyl-CoA + reduced [electron-transfer flavoprotein]</text>
        <dbReference type="Rhea" id="RHEA:48200"/>
        <dbReference type="Rhea" id="RHEA-COMP:10685"/>
        <dbReference type="Rhea" id="RHEA-COMP:10686"/>
        <dbReference type="ChEBI" id="CHEBI:15378"/>
        <dbReference type="ChEBI" id="CHEBI:57692"/>
        <dbReference type="ChEBI" id="CHEBI:58307"/>
        <dbReference type="ChEBI" id="CHEBI:77547"/>
        <dbReference type="ChEBI" id="CHEBI:77548"/>
    </reaction>
    <physiologicalReaction direction="left-to-right" evidence="25">
        <dbReference type="Rhea" id="RHEA:48201"/>
    </physiologicalReaction>
</comment>
<keyword evidence="7 31" id="KW-0274">FAD</keyword>
<keyword evidence="5 31" id="KW-0285">Flavoprotein</keyword>
<evidence type="ECO:0000256" key="10">
    <source>
        <dbReference type="ARBA" id="ARBA00023002"/>
    </source>
</evidence>
<dbReference type="InterPro" id="IPR036250">
    <property type="entry name" value="AcylCo_DH-like_C"/>
</dbReference>
<name>A0A811Z844_NYCPR</name>
<evidence type="ECO:0000256" key="23">
    <source>
        <dbReference type="ARBA" id="ARBA00052172"/>
    </source>
</evidence>
<evidence type="ECO:0000256" key="21">
    <source>
        <dbReference type="ARBA" id="ARBA00051128"/>
    </source>
</evidence>
<dbReference type="GO" id="GO:0006631">
    <property type="term" value="P:fatty acid metabolic process"/>
    <property type="evidence" value="ECO:0007669"/>
    <property type="project" value="UniProtKB-ARBA"/>
</dbReference>
<evidence type="ECO:0000256" key="19">
    <source>
        <dbReference type="ARBA" id="ARBA00050339"/>
    </source>
</evidence>
<dbReference type="InterPro" id="IPR009100">
    <property type="entry name" value="AcylCoA_DH/oxidase_NM_dom_sf"/>
</dbReference>
<dbReference type="Pfam" id="PF02770">
    <property type="entry name" value="Acyl-CoA_dh_M"/>
    <property type="match status" value="1"/>
</dbReference>
<gene>
    <name evidence="36" type="ORF">NYPRO_LOCUS17625</name>
</gene>
<comment type="catalytic activity">
    <reaction evidence="21">
        <text>(9Z,12Z)-octadecadienoyl-CoA + oxidized [electron-transfer flavoprotein] + H(+) = (2E,9Z,12Z)-octadecatrienoyl-CoA + reduced [electron-transfer flavoprotein]</text>
        <dbReference type="Rhea" id="RHEA:48188"/>
        <dbReference type="Rhea" id="RHEA-COMP:10685"/>
        <dbReference type="Rhea" id="RHEA-COMP:10686"/>
        <dbReference type="ChEBI" id="CHEBI:15378"/>
        <dbReference type="ChEBI" id="CHEBI:57383"/>
        <dbReference type="ChEBI" id="CHEBI:57692"/>
        <dbReference type="ChEBI" id="CHEBI:58307"/>
        <dbReference type="ChEBI" id="CHEBI:77558"/>
    </reaction>
    <physiologicalReaction direction="left-to-right" evidence="21">
        <dbReference type="Rhea" id="RHEA:48189"/>
    </physiologicalReaction>
</comment>
<evidence type="ECO:0000259" key="35">
    <source>
        <dbReference type="Pfam" id="PF21343"/>
    </source>
</evidence>
<comment type="catalytic activity">
    <reaction evidence="22">
        <text>(9Z)-hexadecenoyl-CoA + oxidized [electron-transfer flavoprotein] + H(+) = (2E,9Z)-hexadecadienoyl-CoA + reduced [electron-transfer flavoprotein]</text>
        <dbReference type="Rhea" id="RHEA:47304"/>
        <dbReference type="Rhea" id="RHEA-COMP:10685"/>
        <dbReference type="Rhea" id="RHEA-COMP:10686"/>
        <dbReference type="ChEBI" id="CHEBI:15378"/>
        <dbReference type="ChEBI" id="CHEBI:57692"/>
        <dbReference type="ChEBI" id="CHEBI:58307"/>
        <dbReference type="ChEBI" id="CHEBI:61540"/>
        <dbReference type="ChEBI" id="CHEBI:77549"/>
    </reaction>
    <physiologicalReaction direction="left-to-right" evidence="22">
        <dbReference type="Rhea" id="RHEA:47305"/>
    </physiologicalReaction>
</comment>
<evidence type="ECO:0000256" key="14">
    <source>
        <dbReference type="ARBA" id="ARBA00047916"/>
    </source>
</evidence>
<keyword evidence="9" id="KW-0007">Acetylation</keyword>
<keyword evidence="10 31" id="KW-0560">Oxidoreductase</keyword>
<comment type="cofactor">
    <cofactor evidence="1 31">
        <name>FAD</name>
        <dbReference type="ChEBI" id="CHEBI:57692"/>
    </cofactor>
</comment>
<sequence length="621" mass="68533">MGAGVLFLRQALAARPCRALVAFATSRRLLRTSPPSRAFAKQLFLGKIEKKEVFPFPEVSQDELNEINQFVGPLEKFFTEEVDSERIDREGKIPNETLEKLKNLGLFGLQVPEEYGGLGLSNTMYARLGEIIGLDGSIAVTLAAHQAIGLKGIILAGNKEQKAKYLPRLASGEHIAAFCLTEATSGSDAASIKTRATLSEDKKHYILNGSKIWITNGGIANVFTVFAKTQVVDSDGSVKDKITAFIVERDFGGVTNGKPEDKLGIRGSNTCEVHFENTKVPIENVLGEVGGGFKVAMNILNSGRFSMGSLVAGMLKKLMEMTAAYACTRKQFNRNLSEYGLIQEKFALMAQKTYVMESMAYLTAGMLDQPGFPDCSIEAAMVKVFSSEGAWQCVSEALQVLGGSGYMRDYPYERLLRDSRILLIFEGTNEILRMYIALTGLQHAGRILTARINELKRGNVTTVIETVSQRLRDSLGRTVDLGLTGKLGAVHPSVADSANKLEENVYYFGRTVETLLLRFGKTIVEEQMVLKRVANILINLYGMTAVLSRASRSIRVGLRNHDHEVLLANIFCAEAYYQNLFTLSQLDKYSPENLDEQIKKVSQQVLEKQAYICAHPLDRTS</sequence>
<comment type="function">
    <text evidence="27">As part of the MCIA complex, primarily participates in the assembly of the mitochondrial complex I and therefore plays a role in oxidative phosphorylation. This moonlighting protein also has a dehydrogenase activity toward a broad range of substrates with greater specificity for long-chain unsaturated acyl-CoAs. However, in vivo, it does not seem to play a primary role in fatty acid oxidation. In addition, the function in complex I assembly is independent of the dehydrogenase activity of the protein.</text>
</comment>
<comment type="catalytic activity">
    <reaction evidence="24">
        <text>heptadecanoyl-CoA + oxidized [electron-transfer flavoprotein] + H(+) = trans-2-heptadecenoyl-CoA + reduced [electron-transfer flavoprotein]</text>
        <dbReference type="Rhea" id="RHEA:48196"/>
        <dbReference type="Rhea" id="RHEA-COMP:10685"/>
        <dbReference type="Rhea" id="RHEA-COMP:10686"/>
        <dbReference type="ChEBI" id="CHEBI:15378"/>
        <dbReference type="ChEBI" id="CHEBI:57692"/>
        <dbReference type="ChEBI" id="CHEBI:58307"/>
        <dbReference type="ChEBI" id="CHEBI:74307"/>
        <dbReference type="ChEBI" id="CHEBI:77551"/>
    </reaction>
    <physiologicalReaction direction="left-to-right" evidence="24">
        <dbReference type="Rhea" id="RHEA:48197"/>
    </physiologicalReaction>
</comment>
<keyword evidence="4" id="KW-0597">Phosphoprotein</keyword>
<dbReference type="GO" id="GO:0003995">
    <property type="term" value="F:acyl-CoA dehydrogenase activity"/>
    <property type="evidence" value="ECO:0007669"/>
    <property type="project" value="InterPro"/>
</dbReference>
<keyword evidence="8" id="KW-0809">Transit peptide</keyword>
<accession>A0A811Z844</accession>
<evidence type="ECO:0000256" key="9">
    <source>
        <dbReference type="ARBA" id="ARBA00022990"/>
    </source>
</evidence>
<evidence type="ECO:0000259" key="32">
    <source>
        <dbReference type="Pfam" id="PF00441"/>
    </source>
</evidence>
<evidence type="ECO:0000256" key="29">
    <source>
        <dbReference type="ARBA" id="ARBA00073945"/>
    </source>
</evidence>
<keyword evidence="11" id="KW-0496">Mitochondrion</keyword>
<evidence type="ECO:0000256" key="1">
    <source>
        <dbReference type="ARBA" id="ARBA00001974"/>
    </source>
</evidence>
<dbReference type="Proteomes" id="UP000645828">
    <property type="component" value="Unassembled WGS sequence"/>
</dbReference>
<dbReference type="InterPro" id="IPR006089">
    <property type="entry name" value="Acyl-CoA_DH_CS"/>
</dbReference>
<dbReference type="FunFam" id="1.20.140.10:FF:000023">
    <property type="entry name" value="Acyl-CoA dehydrogenase family member 9"/>
    <property type="match status" value="1"/>
</dbReference>
<evidence type="ECO:0000256" key="5">
    <source>
        <dbReference type="ARBA" id="ARBA00022630"/>
    </source>
</evidence>
<feature type="domain" description="Acyl-CoA oxidase/dehydrogenase middle" evidence="33">
    <location>
        <begin position="177"/>
        <end position="277"/>
    </location>
</feature>
<evidence type="ECO:0000313" key="36">
    <source>
        <dbReference type="EMBL" id="CAD7684832.1"/>
    </source>
</evidence>
<evidence type="ECO:0000256" key="20">
    <source>
        <dbReference type="ARBA" id="ARBA00050383"/>
    </source>
</evidence>
<evidence type="ECO:0000256" key="17">
    <source>
        <dbReference type="ARBA" id="ARBA00049140"/>
    </source>
</evidence>
<evidence type="ECO:0000256" key="6">
    <source>
        <dbReference type="ARBA" id="ARBA00022792"/>
    </source>
</evidence>
<dbReference type="FunFam" id="1.20.140.10:FF:000008">
    <property type="entry name" value="acyl-CoA dehydrogenase family member 9, mitochondrial"/>
    <property type="match status" value="1"/>
</dbReference>
<keyword evidence="6" id="KW-0999">Mitochondrion inner membrane</keyword>
<dbReference type="GO" id="GO:0005743">
    <property type="term" value="C:mitochondrial inner membrane"/>
    <property type="evidence" value="ECO:0007669"/>
    <property type="project" value="UniProtKB-SubCell"/>
</dbReference>
<dbReference type="PROSITE" id="PS00073">
    <property type="entry name" value="ACYL_COA_DH_2"/>
    <property type="match status" value="1"/>
</dbReference>
<dbReference type="SUPFAM" id="SSF47203">
    <property type="entry name" value="Acyl-CoA dehydrogenase C-terminal domain-like"/>
    <property type="match status" value="2"/>
</dbReference>
<evidence type="ECO:0000256" key="24">
    <source>
        <dbReference type="ARBA" id="ARBA00052354"/>
    </source>
</evidence>
<dbReference type="SUPFAM" id="SSF56645">
    <property type="entry name" value="Acyl-CoA dehydrogenase NM domain-like"/>
    <property type="match status" value="1"/>
</dbReference>